<proteinExistence type="predicted"/>
<evidence type="ECO:0000313" key="5">
    <source>
        <dbReference type="EMBL" id="MBW7467077.1"/>
    </source>
</evidence>
<dbReference type="Proteomes" id="UP000813018">
    <property type="component" value="Unassembled WGS sequence"/>
</dbReference>
<protein>
    <submittedName>
        <fullName evidence="5">T9SS type A sorting domain-containing protein</fullName>
    </submittedName>
</protein>
<keyword evidence="1" id="KW-0732">Signal</keyword>
<evidence type="ECO:0000259" key="4">
    <source>
        <dbReference type="Pfam" id="PF19408"/>
    </source>
</evidence>
<gene>
    <name evidence="5" type="ORF">K0O23_08345</name>
</gene>
<feature type="chain" id="PRO_5047054496" evidence="1">
    <location>
        <begin position="29"/>
        <end position="726"/>
    </location>
</feature>
<dbReference type="Pfam" id="PF18962">
    <property type="entry name" value="Por_Secre_tail"/>
    <property type="match status" value="1"/>
</dbReference>
<dbReference type="EMBL" id="JAHYXK010000005">
    <property type="protein sequence ID" value="MBW7467077.1"/>
    <property type="molecule type" value="Genomic_DNA"/>
</dbReference>
<evidence type="ECO:0000313" key="6">
    <source>
        <dbReference type="Proteomes" id="UP000813018"/>
    </source>
</evidence>
<accession>A0ABS7CTB8</accession>
<feature type="signal peptide" evidence="1">
    <location>
        <begin position="1"/>
        <end position="28"/>
    </location>
</feature>
<dbReference type="RefSeq" id="WP_219876956.1">
    <property type="nucleotide sequence ID" value="NZ_JAHYXK010000005.1"/>
</dbReference>
<dbReference type="InterPro" id="IPR044023">
    <property type="entry name" value="Ig_7"/>
</dbReference>
<sequence length="726" mass="77038">MIQTLLRSAFTIIILLMLACLTPALAQACSVTISAPATLLCQGQQIQLTGSASFNPDSWEWYLQGQATPVATTQNYQASTPGIYILKASGSSCGTVESNSIELTTAVALSTPVFSSGPANLCAVTPATYSVNPVEGATSYTWMFPTDWTVVSGQGTATVHVISGNNTGSIAVRAVSACGESLAASMYITISRVPPLPEVSNQFTCEGKSVLLTVQNPKSGTTYIWFNSATAATPIAAGASFNTGVLTSTTQYYVQAENECGVSGRNEVTVNVSAAIRNNIIDGKQALCAGEIPASINGSIPTGGNGVYSYIWEISYDGINYMLAPGQNYVRTYSPGTISQSTWLRRKVLSGSCEHSYSNTILLSILPVPAAPVADRATACKDGVITLKVRNPDPKLTYRWYFIGHQNSVYGEGTSIQTVPVVQDTVYYVEAINEAGCVGPRTTVEVGLAEPFYDNTIGEPQTICAGEAAAELGGLAPKGGSMNFAYLWEASIDGINYSTAPGISSMKYYSPGLLAQTTWLRRNIVSESCPLLVSDPVKITVLPLPPKPSISKGATTLTASIAGVAYVWQKDGVVLPNATTQSIIIDAAGTYTVRVQKEGGCFSDFSDPLNVTPLPNAVTLDAAKAGIMVSPNPTTGKFILYTQQPLWQATIAVYNLAGKAVYSKRESIIERETEVDLADLPAGLYVLFVKAGQMQFSQRVVVVKWLSLNMVCDNHGYKMSLATDSI</sequence>
<evidence type="ECO:0000256" key="1">
    <source>
        <dbReference type="SAM" id="SignalP"/>
    </source>
</evidence>
<comment type="caution">
    <text evidence="5">The sequence shown here is derived from an EMBL/GenBank/DDBJ whole genome shotgun (WGS) entry which is preliminary data.</text>
</comment>
<evidence type="ECO:0000259" key="3">
    <source>
        <dbReference type="Pfam" id="PF19081"/>
    </source>
</evidence>
<dbReference type="InterPro" id="IPR045829">
    <property type="entry name" value="PKD_6"/>
</dbReference>
<keyword evidence="6" id="KW-1185">Reference proteome</keyword>
<feature type="domain" description="PKD-like" evidence="4">
    <location>
        <begin position="111"/>
        <end position="186"/>
    </location>
</feature>
<name>A0ABS7CTB8_9BACT</name>
<dbReference type="InterPro" id="IPR013783">
    <property type="entry name" value="Ig-like_fold"/>
</dbReference>
<feature type="domain" description="Ig-like" evidence="3">
    <location>
        <begin position="194"/>
        <end position="273"/>
    </location>
</feature>
<evidence type="ECO:0000259" key="2">
    <source>
        <dbReference type="Pfam" id="PF18962"/>
    </source>
</evidence>
<dbReference type="SUPFAM" id="SSF48726">
    <property type="entry name" value="Immunoglobulin"/>
    <property type="match status" value="1"/>
</dbReference>
<feature type="domain" description="Ig-like" evidence="3">
    <location>
        <begin position="369"/>
        <end position="446"/>
    </location>
</feature>
<dbReference type="Gene3D" id="2.60.40.10">
    <property type="entry name" value="Immunoglobulins"/>
    <property type="match status" value="1"/>
</dbReference>
<dbReference type="NCBIfam" id="TIGR04183">
    <property type="entry name" value="Por_Secre_tail"/>
    <property type="match status" value="1"/>
</dbReference>
<dbReference type="Pfam" id="PF19408">
    <property type="entry name" value="PKD_6"/>
    <property type="match status" value="1"/>
</dbReference>
<dbReference type="InterPro" id="IPR026444">
    <property type="entry name" value="Secre_tail"/>
</dbReference>
<dbReference type="InterPro" id="IPR036179">
    <property type="entry name" value="Ig-like_dom_sf"/>
</dbReference>
<dbReference type="PROSITE" id="PS51257">
    <property type="entry name" value="PROKAR_LIPOPROTEIN"/>
    <property type="match status" value="1"/>
</dbReference>
<feature type="domain" description="Secretion system C-terminal sorting" evidence="2">
    <location>
        <begin position="630"/>
        <end position="702"/>
    </location>
</feature>
<dbReference type="Pfam" id="PF19081">
    <property type="entry name" value="Ig_7"/>
    <property type="match status" value="2"/>
</dbReference>
<reference evidence="5 6" key="1">
    <citation type="journal article" date="2016" name="Int. J. Syst. Evol. Microbiol.">
        <title>Pontibacter aydingkolensis sp. nov., isolated from soil of a salt lake.</title>
        <authorList>
            <person name="Osman G."/>
            <person name="Zhang T."/>
            <person name="Lou K."/>
            <person name="Gao Y."/>
            <person name="Chang W."/>
            <person name="Lin Q."/>
            <person name="Yang H.M."/>
            <person name="Huo X.D."/>
            <person name="Wang N."/>
        </authorList>
    </citation>
    <scope>NUCLEOTIDE SEQUENCE [LARGE SCALE GENOMIC DNA]</scope>
    <source>
        <strain evidence="5 6">KACC 19255</strain>
    </source>
</reference>
<organism evidence="5 6">
    <name type="scientific">Pontibacter aydingkolensis</name>
    <dbReference type="NCBI Taxonomy" id="1911536"/>
    <lineage>
        <taxon>Bacteria</taxon>
        <taxon>Pseudomonadati</taxon>
        <taxon>Bacteroidota</taxon>
        <taxon>Cytophagia</taxon>
        <taxon>Cytophagales</taxon>
        <taxon>Hymenobacteraceae</taxon>
        <taxon>Pontibacter</taxon>
    </lineage>
</organism>